<keyword evidence="3" id="KW-1185">Reference proteome</keyword>
<evidence type="ECO:0000313" key="2">
    <source>
        <dbReference type="EMBL" id="BBE50349.1"/>
    </source>
</evidence>
<dbReference type="PANTHER" id="PTHR21366">
    <property type="entry name" value="GLYOXALASE FAMILY PROTEIN"/>
    <property type="match status" value="1"/>
</dbReference>
<dbReference type="InterPro" id="IPR029068">
    <property type="entry name" value="Glyas_Bleomycin-R_OHBP_Dase"/>
</dbReference>
<dbReference type="PANTHER" id="PTHR21366:SF22">
    <property type="entry name" value="VOC DOMAIN-CONTAINING PROTEIN"/>
    <property type="match status" value="1"/>
</dbReference>
<dbReference type="RefSeq" id="WP_062626832.1">
    <property type="nucleotide sequence ID" value="NZ_AP018738.1"/>
</dbReference>
<feature type="domain" description="VOC" evidence="1">
    <location>
        <begin position="5"/>
        <end position="123"/>
    </location>
</feature>
<keyword evidence="2" id="KW-0456">Lyase</keyword>
<evidence type="ECO:0000313" key="3">
    <source>
        <dbReference type="Proteomes" id="UP000033070"/>
    </source>
</evidence>
<dbReference type="EMBL" id="AP018738">
    <property type="protein sequence ID" value="BBE50349.1"/>
    <property type="molecule type" value="Genomic_DNA"/>
</dbReference>
<organism evidence="2 3">
    <name type="scientific">Ferriphaselus amnicola</name>
    <dbReference type="NCBI Taxonomy" id="1188319"/>
    <lineage>
        <taxon>Bacteria</taxon>
        <taxon>Pseudomonadati</taxon>
        <taxon>Pseudomonadota</taxon>
        <taxon>Betaproteobacteria</taxon>
        <taxon>Nitrosomonadales</taxon>
        <taxon>Gallionellaceae</taxon>
        <taxon>Ferriphaselus</taxon>
    </lineage>
</organism>
<dbReference type="GO" id="GO:0016829">
    <property type="term" value="F:lyase activity"/>
    <property type="evidence" value="ECO:0007669"/>
    <property type="project" value="UniProtKB-KW"/>
</dbReference>
<gene>
    <name evidence="2" type="ORF">OYT1_ch0784</name>
</gene>
<evidence type="ECO:0000259" key="1">
    <source>
        <dbReference type="PROSITE" id="PS51819"/>
    </source>
</evidence>
<sequence length="125" mass="13720">MKISSLLHATFLSADLVRSRAFYEGLLSLSPDPARPSMSFDGVWYDVADGQQIHLMRLPDPEVGLLRPEHGGRDRHLAVAVDDVTELAQRLAAAGIAYTQSQSGRRALFCRDPDGNALEFIEVNA</sequence>
<dbReference type="KEGG" id="fam:OYT1_ch0784"/>
<dbReference type="InterPro" id="IPR037523">
    <property type="entry name" value="VOC_core"/>
</dbReference>
<name>A0A2Z6GAH3_9PROT</name>
<dbReference type="Pfam" id="PF00903">
    <property type="entry name" value="Glyoxalase"/>
    <property type="match status" value="1"/>
</dbReference>
<dbReference type="Gene3D" id="3.10.180.10">
    <property type="entry name" value="2,3-Dihydroxybiphenyl 1,2-Dioxygenase, domain 1"/>
    <property type="match status" value="1"/>
</dbReference>
<dbReference type="SUPFAM" id="SSF54593">
    <property type="entry name" value="Glyoxalase/Bleomycin resistance protein/Dihydroxybiphenyl dioxygenase"/>
    <property type="match status" value="1"/>
</dbReference>
<dbReference type="CDD" id="cd07245">
    <property type="entry name" value="VOC_like"/>
    <property type="match status" value="1"/>
</dbReference>
<dbReference type="InterPro" id="IPR050383">
    <property type="entry name" value="GlyoxalaseI/FosfomycinResist"/>
</dbReference>
<dbReference type="AlphaFoldDB" id="A0A2Z6GAH3"/>
<dbReference type="OrthoDB" id="8562712at2"/>
<proteinExistence type="predicted"/>
<dbReference type="Proteomes" id="UP000033070">
    <property type="component" value="Chromosome"/>
</dbReference>
<accession>A0A2Z6GAH3</accession>
<reference evidence="2 3" key="1">
    <citation type="submission" date="2018-06" db="EMBL/GenBank/DDBJ databases">
        <title>OYT1 Genome Sequencing.</title>
        <authorList>
            <person name="Kato S."/>
            <person name="Itoh T."/>
            <person name="Ohkuma M."/>
        </authorList>
    </citation>
    <scope>NUCLEOTIDE SEQUENCE [LARGE SCALE GENOMIC DNA]</scope>
    <source>
        <strain evidence="2 3">OYT1</strain>
    </source>
</reference>
<protein>
    <submittedName>
        <fullName evidence="2">Lactoylglutathione lyase</fullName>
    </submittedName>
</protein>
<dbReference type="PROSITE" id="PS51819">
    <property type="entry name" value="VOC"/>
    <property type="match status" value="1"/>
</dbReference>
<dbReference type="STRING" id="1188319.OYT1_01653"/>
<dbReference type="InterPro" id="IPR004360">
    <property type="entry name" value="Glyas_Fos-R_dOase_dom"/>
</dbReference>